<dbReference type="Pfam" id="PF09997">
    <property type="entry name" value="DUF2238"/>
    <property type="match status" value="1"/>
</dbReference>
<feature type="transmembrane region" description="Helical" evidence="1">
    <location>
        <begin position="134"/>
        <end position="163"/>
    </location>
</feature>
<comment type="caution">
    <text evidence="2">The sequence shown here is derived from an EMBL/GenBank/DDBJ whole genome shotgun (WGS) entry which is preliminary data.</text>
</comment>
<accession>A0ABT2NHL1</accession>
<feature type="transmembrane region" description="Helical" evidence="1">
    <location>
        <begin position="7"/>
        <end position="27"/>
    </location>
</feature>
<dbReference type="EMBL" id="JAOCQF010000001">
    <property type="protein sequence ID" value="MCT8328402.1"/>
    <property type="molecule type" value="Genomic_DNA"/>
</dbReference>
<evidence type="ECO:0000256" key="1">
    <source>
        <dbReference type="SAM" id="Phobius"/>
    </source>
</evidence>
<feature type="transmembrane region" description="Helical" evidence="1">
    <location>
        <begin position="59"/>
        <end position="85"/>
    </location>
</feature>
<name>A0ABT2NHL1_9RHOB</name>
<keyword evidence="3" id="KW-1185">Reference proteome</keyword>
<feature type="transmembrane region" description="Helical" evidence="1">
    <location>
        <begin position="105"/>
        <end position="122"/>
    </location>
</feature>
<dbReference type="InterPro" id="IPR014509">
    <property type="entry name" value="YjdF-like"/>
</dbReference>
<feature type="transmembrane region" description="Helical" evidence="1">
    <location>
        <begin position="169"/>
        <end position="193"/>
    </location>
</feature>
<keyword evidence="1" id="KW-1133">Transmembrane helix</keyword>
<reference evidence="3" key="1">
    <citation type="submission" date="2023-07" db="EMBL/GenBank/DDBJ databases">
        <title>Defluviimonas sediminis sp. nov., isolated from mangrove sediment.</title>
        <authorList>
            <person name="Liu L."/>
            <person name="Li J."/>
            <person name="Huang Y."/>
            <person name="Pan J."/>
            <person name="Li M."/>
        </authorList>
    </citation>
    <scope>NUCLEOTIDE SEQUENCE [LARGE SCALE GENOMIC DNA]</scope>
    <source>
        <strain evidence="3">FT324</strain>
    </source>
</reference>
<keyword evidence="1" id="KW-0812">Transmembrane</keyword>
<feature type="transmembrane region" description="Helical" evidence="1">
    <location>
        <begin position="33"/>
        <end position="52"/>
    </location>
</feature>
<dbReference type="Proteomes" id="UP001205601">
    <property type="component" value="Unassembled WGS sequence"/>
</dbReference>
<protein>
    <submittedName>
        <fullName evidence="2">DUF2238 domain-containing protein</fullName>
    </submittedName>
</protein>
<dbReference type="RefSeq" id="WP_261493834.1">
    <property type="nucleotide sequence ID" value="NZ_JAOCQF010000001.1"/>
</dbReference>
<evidence type="ECO:0000313" key="3">
    <source>
        <dbReference type="Proteomes" id="UP001205601"/>
    </source>
</evidence>
<sequence length="197" mass="21215">MRIRAGEWMVLAFTLAYAAGFGAWFLSIGNHEFIWYLVTMAGLIALVGATIRRAEFPPALLWALSLWGLAHMAGGGVPVDGSVLYNLTVLPLGGSGEMRLLKYDQVVHAYGFGTTAWLLWHLMQRNHPGTARGWTLPVYSALGAMGLGSVNEIIEFVAVLGIADTNVGGYYNTALDLVFNALGATLAAVILALRHPR</sequence>
<evidence type="ECO:0000313" key="2">
    <source>
        <dbReference type="EMBL" id="MCT8328402.1"/>
    </source>
</evidence>
<organism evidence="2 3">
    <name type="scientific">Albidovulum sediminis</name>
    <dbReference type="NCBI Taxonomy" id="3066345"/>
    <lineage>
        <taxon>Bacteria</taxon>
        <taxon>Pseudomonadati</taxon>
        <taxon>Pseudomonadota</taxon>
        <taxon>Alphaproteobacteria</taxon>
        <taxon>Rhodobacterales</taxon>
        <taxon>Paracoccaceae</taxon>
        <taxon>Albidovulum</taxon>
    </lineage>
</organism>
<keyword evidence="1" id="KW-0472">Membrane</keyword>
<gene>
    <name evidence="2" type="ORF">N5I32_02635</name>
</gene>
<proteinExistence type="predicted"/>